<comment type="subcellular location">
    <subcellularLocation>
        <location evidence="1">Cell membrane</location>
        <topology evidence="1">Single-pass type II membrane protein</topology>
    </subcellularLocation>
</comment>
<dbReference type="InterPro" id="IPR052029">
    <property type="entry name" value="PpiD_chaperone"/>
</dbReference>
<sequence>MTKRKGSIGRTAIWILLGLLIVGLAGFGTTNFSGNVRSIGAVGETEIDITEYSRALDNEMQALQAQTGQPVTFPQAQTLGLPQQVLAQLVVTAALEDEARRIGLSAGDERVAEQLSGIQAFRGQDGQFSRDAYAFALRNAGLTEQEFEESLRSEAASAILQGAVLAGTALPDTYTNTLVSYALEERSVTWARLGDEALTTGLPVPSEDDLRAYYEANIDAFTLPLTKVLTFAWLTPEMIVDSVEVDEAALRAAYEERAAEFNLPERRLVERLVMADEAAAQAALDRIAGGERFEALVAERGLRLSDTDLGDVTLGDLGAAGDAVFGAEVGAIVTGPSDLGPALFRVNAVLAAQETPFEEAVPMMRDELALDRARRVIEGQAQSLEDELAAGATLEDLAQLTDMDLGKIDWTGAEAEGIAGYEAFRAAADAVVAGDFPTIAELGDGGVFALRLDEIREPAPEPFDDARDRVEAAWEVQVRTDALVTQAETLRAQLAEGVEFAALGLASSEAPALTRSSAAAGLPAGLVERAFTMTPGEVAVLPGNGAAILIRLDSVTAADLASEGAEAVARFYGDQAASAVAQDLFRALASDIQTRAGVVIDQAAINAVHANMR</sequence>
<evidence type="ECO:0000256" key="6">
    <source>
        <dbReference type="ARBA" id="ARBA00023186"/>
    </source>
</evidence>
<protein>
    <submittedName>
        <fullName evidence="10">SurA N-terminal domain-containing protein</fullName>
    </submittedName>
</protein>
<dbReference type="PANTHER" id="PTHR47529">
    <property type="entry name" value="PEPTIDYL-PROLYL CIS-TRANS ISOMERASE D"/>
    <property type="match status" value="1"/>
</dbReference>
<evidence type="ECO:0000313" key="10">
    <source>
        <dbReference type="EMBL" id="MBS0122773.1"/>
    </source>
</evidence>
<keyword evidence="11" id="KW-1185">Reference proteome</keyword>
<dbReference type="Gene3D" id="1.10.4030.10">
    <property type="entry name" value="Porin chaperone SurA, peptide-binding domain"/>
    <property type="match status" value="1"/>
</dbReference>
<dbReference type="Pfam" id="PF13145">
    <property type="entry name" value="Rotamase_2"/>
    <property type="match status" value="1"/>
</dbReference>
<evidence type="ECO:0000256" key="3">
    <source>
        <dbReference type="ARBA" id="ARBA00022692"/>
    </source>
</evidence>
<keyword evidence="3 8" id="KW-0812">Transmembrane</keyword>
<comment type="similarity">
    <text evidence="7">Belongs to the PpiD chaperone family.</text>
</comment>
<evidence type="ECO:0000256" key="8">
    <source>
        <dbReference type="SAM" id="Phobius"/>
    </source>
</evidence>
<organism evidence="10 11">
    <name type="scientific">Thetidibacter halocola</name>
    <dbReference type="NCBI Taxonomy" id="2827239"/>
    <lineage>
        <taxon>Bacteria</taxon>
        <taxon>Pseudomonadati</taxon>
        <taxon>Pseudomonadota</taxon>
        <taxon>Alphaproteobacteria</taxon>
        <taxon>Rhodobacterales</taxon>
        <taxon>Roseobacteraceae</taxon>
        <taxon>Thetidibacter</taxon>
    </lineage>
</organism>
<evidence type="ECO:0000256" key="1">
    <source>
        <dbReference type="ARBA" id="ARBA00004401"/>
    </source>
</evidence>
<evidence type="ECO:0000256" key="2">
    <source>
        <dbReference type="ARBA" id="ARBA00022475"/>
    </source>
</evidence>
<keyword evidence="2" id="KW-1003">Cell membrane</keyword>
<feature type="transmembrane region" description="Helical" evidence="8">
    <location>
        <begin position="12"/>
        <end position="29"/>
    </location>
</feature>
<accession>A0A8J7WCS2</accession>
<comment type="caution">
    <text evidence="10">The sequence shown here is derived from an EMBL/GenBank/DDBJ whole genome shotgun (WGS) entry which is preliminary data.</text>
</comment>
<dbReference type="Proteomes" id="UP000681356">
    <property type="component" value="Unassembled WGS sequence"/>
</dbReference>
<evidence type="ECO:0000256" key="7">
    <source>
        <dbReference type="ARBA" id="ARBA00038408"/>
    </source>
</evidence>
<reference evidence="10" key="1">
    <citation type="submission" date="2021-04" db="EMBL/GenBank/DDBJ databases">
        <authorList>
            <person name="Yoon J."/>
        </authorList>
    </citation>
    <scope>NUCLEOTIDE SEQUENCE</scope>
    <source>
        <strain evidence="10">KMU-90</strain>
    </source>
</reference>
<name>A0A8J7WCS2_9RHOB</name>
<gene>
    <name evidence="10" type="ORF">KB874_01390</name>
</gene>
<keyword evidence="4 8" id="KW-1133">Transmembrane helix</keyword>
<dbReference type="SUPFAM" id="SSF109998">
    <property type="entry name" value="Triger factor/SurA peptide-binding domain-like"/>
    <property type="match status" value="1"/>
</dbReference>
<dbReference type="GO" id="GO:0005886">
    <property type="term" value="C:plasma membrane"/>
    <property type="evidence" value="ECO:0007669"/>
    <property type="project" value="UniProtKB-SubCell"/>
</dbReference>
<keyword evidence="6" id="KW-0143">Chaperone</keyword>
<evidence type="ECO:0000256" key="5">
    <source>
        <dbReference type="ARBA" id="ARBA00023136"/>
    </source>
</evidence>
<dbReference type="InterPro" id="IPR000297">
    <property type="entry name" value="PPIase_PpiC"/>
</dbReference>
<dbReference type="PANTHER" id="PTHR47529:SF1">
    <property type="entry name" value="PERIPLASMIC CHAPERONE PPID"/>
    <property type="match status" value="1"/>
</dbReference>
<proteinExistence type="inferred from homology"/>
<dbReference type="AlphaFoldDB" id="A0A8J7WCS2"/>
<feature type="domain" description="PpiC" evidence="9">
    <location>
        <begin position="245"/>
        <end position="360"/>
    </location>
</feature>
<dbReference type="Pfam" id="PF13624">
    <property type="entry name" value="SurA_N_3"/>
    <property type="match status" value="1"/>
</dbReference>
<dbReference type="InterPro" id="IPR027304">
    <property type="entry name" value="Trigger_fact/SurA_dom_sf"/>
</dbReference>
<keyword evidence="5 8" id="KW-0472">Membrane</keyword>
<dbReference type="GO" id="GO:0003755">
    <property type="term" value="F:peptidyl-prolyl cis-trans isomerase activity"/>
    <property type="evidence" value="ECO:0007669"/>
    <property type="project" value="InterPro"/>
</dbReference>
<dbReference type="EMBL" id="JAGTUU010000001">
    <property type="protein sequence ID" value="MBS0122773.1"/>
    <property type="molecule type" value="Genomic_DNA"/>
</dbReference>
<evidence type="ECO:0000259" key="9">
    <source>
        <dbReference type="Pfam" id="PF13145"/>
    </source>
</evidence>
<evidence type="ECO:0000256" key="4">
    <source>
        <dbReference type="ARBA" id="ARBA00022989"/>
    </source>
</evidence>
<dbReference type="RefSeq" id="WP_212534746.1">
    <property type="nucleotide sequence ID" value="NZ_JAGTUU010000001.1"/>
</dbReference>
<evidence type="ECO:0000313" key="11">
    <source>
        <dbReference type="Proteomes" id="UP000681356"/>
    </source>
</evidence>